<proteinExistence type="predicted"/>
<feature type="transmembrane region" description="Helical" evidence="2">
    <location>
        <begin position="23"/>
        <end position="50"/>
    </location>
</feature>
<sequence>MHALYMWLDSYLIELYRIIDDPIYAFFLGTFLLAALAVFIGQFSISLAFLANRRYMERLGEELTRWNNLSLEALAMGDRKAYEGANNQANEAFGKLFFLSVAHSAASLWPAPFFLGWMQIRFSGIEFPLPFSLPFVGSTVGFAFFFIAFFAICHITFGKLQPHLPYFGRIYALLKVYDREKKRRKDISRKASEEAGGERIPHPLSQ</sequence>
<accession>A0A1I4QKY9</accession>
<feature type="transmembrane region" description="Helical" evidence="2">
    <location>
        <begin position="96"/>
        <end position="115"/>
    </location>
</feature>
<feature type="compositionally biased region" description="Basic and acidic residues" evidence="1">
    <location>
        <begin position="188"/>
        <end position="206"/>
    </location>
</feature>
<dbReference type="EMBL" id="FOUU01000001">
    <property type="protein sequence ID" value="SFM40293.1"/>
    <property type="molecule type" value="Genomic_DNA"/>
</dbReference>
<dbReference type="AlphaFoldDB" id="A0A1I4QKY9"/>
<keyword evidence="2" id="KW-0812">Transmembrane</keyword>
<feature type="region of interest" description="Disordered" evidence="1">
    <location>
        <begin position="183"/>
        <end position="206"/>
    </location>
</feature>
<dbReference type="Proteomes" id="UP000199611">
    <property type="component" value="Unassembled WGS sequence"/>
</dbReference>
<keyword evidence="2" id="KW-0472">Membrane</keyword>
<evidence type="ECO:0008006" key="5">
    <source>
        <dbReference type="Google" id="ProtNLM"/>
    </source>
</evidence>
<keyword evidence="2" id="KW-1133">Transmembrane helix</keyword>
<feature type="transmembrane region" description="Helical" evidence="2">
    <location>
        <begin position="135"/>
        <end position="157"/>
    </location>
</feature>
<gene>
    <name evidence="3" type="ORF">SAMN05660836_00074</name>
</gene>
<evidence type="ECO:0000313" key="3">
    <source>
        <dbReference type="EMBL" id="SFM40293.1"/>
    </source>
</evidence>
<reference evidence="3 4" key="1">
    <citation type="submission" date="2016-10" db="EMBL/GenBank/DDBJ databases">
        <authorList>
            <person name="de Groot N.N."/>
        </authorList>
    </citation>
    <scope>NUCLEOTIDE SEQUENCE [LARGE SCALE GENOMIC DNA]</scope>
    <source>
        <strain evidence="3 4">DSM 9990</strain>
    </source>
</reference>
<protein>
    <recommendedName>
        <fullName evidence="5">DUF106 domain-containing protein</fullName>
    </recommendedName>
</protein>
<dbReference type="STRING" id="39841.SAMN05660836_00074"/>
<name>A0A1I4QKY9_9BACT</name>
<evidence type="ECO:0000313" key="4">
    <source>
        <dbReference type="Proteomes" id="UP000199611"/>
    </source>
</evidence>
<keyword evidence="4" id="KW-1185">Reference proteome</keyword>
<evidence type="ECO:0000256" key="1">
    <source>
        <dbReference type="SAM" id="MobiDB-lite"/>
    </source>
</evidence>
<organism evidence="3 4">
    <name type="scientific">Thermodesulforhabdus norvegica</name>
    <dbReference type="NCBI Taxonomy" id="39841"/>
    <lineage>
        <taxon>Bacteria</taxon>
        <taxon>Pseudomonadati</taxon>
        <taxon>Thermodesulfobacteriota</taxon>
        <taxon>Syntrophobacteria</taxon>
        <taxon>Syntrophobacterales</taxon>
        <taxon>Thermodesulforhabdaceae</taxon>
        <taxon>Thermodesulforhabdus</taxon>
    </lineage>
</organism>
<dbReference type="OrthoDB" id="1806539at2"/>
<dbReference type="RefSeq" id="WP_093392547.1">
    <property type="nucleotide sequence ID" value="NZ_FOUU01000001.1"/>
</dbReference>
<evidence type="ECO:0000256" key="2">
    <source>
        <dbReference type="SAM" id="Phobius"/>
    </source>
</evidence>